<dbReference type="InterPro" id="IPR009057">
    <property type="entry name" value="Homeodomain-like_sf"/>
</dbReference>
<keyword evidence="1" id="KW-0805">Transcription regulation</keyword>
<dbReference type="PANTHER" id="PTHR30055:SF238">
    <property type="entry name" value="MYCOFACTOCIN BIOSYNTHESIS TRANSCRIPTIONAL REGULATOR MFTR-RELATED"/>
    <property type="match status" value="1"/>
</dbReference>
<sequence>MSTEDGGLRERKKRETRAALSWAAIRLTVERGFDNVRIEDIAEAAGVSTRTFSNYFGSKGEAIAARHIDRCLGVAEELRGRPAGEPIWESITHATLKQLVPGPELEAHPVQDHQRWVAGLKVMSAEPAIQGELMRASAVAQTALAAAVAERTGTDATRDLYPQLVAAAVLSATNAAMHHWQRADPPVSMEWLMTDALAQLAAGLPAPDTPTS</sequence>
<dbReference type="InterPro" id="IPR041347">
    <property type="entry name" value="MftR_C"/>
</dbReference>
<dbReference type="AlphaFoldDB" id="A0A8J3QSF8"/>
<protein>
    <submittedName>
        <fullName evidence="6">TetR family transcriptional regulator</fullName>
    </submittedName>
</protein>
<dbReference type="Proteomes" id="UP000642748">
    <property type="component" value="Unassembled WGS sequence"/>
</dbReference>
<dbReference type="Gene3D" id="1.10.357.10">
    <property type="entry name" value="Tetracycline Repressor, domain 2"/>
    <property type="match status" value="1"/>
</dbReference>
<accession>A0A8J3QSF8</accession>
<comment type="caution">
    <text evidence="6">The sequence shown here is derived from an EMBL/GenBank/DDBJ whole genome shotgun (WGS) entry which is preliminary data.</text>
</comment>
<feature type="domain" description="HTH tetR-type" evidence="5">
    <location>
        <begin position="14"/>
        <end position="74"/>
    </location>
</feature>
<evidence type="ECO:0000313" key="6">
    <source>
        <dbReference type="EMBL" id="GIH15616.1"/>
    </source>
</evidence>
<proteinExistence type="predicted"/>
<dbReference type="EMBL" id="BONZ01000036">
    <property type="protein sequence ID" value="GIH15616.1"/>
    <property type="molecule type" value="Genomic_DNA"/>
</dbReference>
<dbReference type="GO" id="GO:0000976">
    <property type="term" value="F:transcription cis-regulatory region binding"/>
    <property type="evidence" value="ECO:0007669"/>
    <property type="project" value="TreeGrafter"/>
</dbReference>
<keyword evidence="2 4" id="KW-0238">DNA-binding</keyword>
<dbReference type="InterPro" id="IPR001647">
    <property type="entry name" value="HTH_TetR"/>
</dbReference>
<dbReference type="GO" id="GO:0003700">
    <property type="term" value="F:DNA-binding transcription factor activity"/>
    <property type="evidence" value="ECO:0007669"/>
    <property type="project" value="TreeGrafter"/>
</dbReference>
<keyword evidence="7" id="KW-1185">Reference proteome</keyword>
<dbReference type="PANTHER" id="PTHR30055">
    <property type="entry name" value="HTH-TYPE TRANSCRIPTIONAL REGULATOR RUTR"/>
    <property type="match status" value="1"/>
</dbReference>
<name>A0A8J3QSF8_9ACTN</name>
<evidence type="ECO:0000256" key="1">
    <source>
        <dbReference type="ARBA" id="ARBA00023015"/>
    </source>
</evidence>
<gene>
    <name evidence="6" type="ORF">Raf01_37880</name>
</gene>
<organism evidence="6 7">
    <name type="scientific">Rugosimonospora africana</name>
    <dbReference type="NCBI Taxonomy" id="556532"/>
    <lineage>
        <taxon>Bacteria</taxon>
        <taxon>Bacillati</taxon>
        <taxon>Actinomycetota</taxon>
        <taxon>Actinomycetes</taxon>
        <taxon>Micromonosporales</taxon>
        <taxon>Micromonosporaceae</taxon>
        <taxon>Rugosimonospora</taxon>
    </lineage>
</organism>
<dbReference type="InterPro" id="IPR050109">
    <property type="entry name" value="HTH-type_TetR-like_transc_reg"/>
</dbReference>
<dbReference type="PROSITE" id="PS50977">
    <property type="entry name" value="HTH_TETR_2"/>
    <property type="match status" value="1"/>
</dbReference>
<evidence type="ECO:0000256" key="4">
    <source>
        <dbReference type="PROSITE-ProRule" id="PRU00335"/>
    </source>
</evidence>
<evidence type="ECO:0000259" key="5">
    <source>
        <dbReference type="PROSITE" id="PS50977"/>
    </source>
</evidence>
<evidence type="ECO:0000256" key="3">
    <source>
        <dbReference type="ARBA" id="ARBA00023163"/>
    </source>
</evidence>
<evidence type="ECO:0000256" key="2">
    <source>
        <dbReference type="ARBA" id="ARBA00023125"/>
    </source>
</evidence>
<dbReference type="Pfam" id="PF00440">
    <property type="entry name" value="TetR_N"/>
    <property type="match status" value="1"/>
</dbReference>
<dbReference type="Pfam" id="PF17754">
    <property type="entry name" value="TetR_C_14"/>
    <property type="match status" value="1"/>
</dbReference>
<evidence type="ECO:0000313" key="7">
    <source>
        <dbReference type="Proteomes" id="UP000642748"/>
    </source>
</evidence>
<feature type="DNA-binding region" description="H-T-H motif" evidence="4">
    <location>
        <begin position="37"/>
        <end position="56"/>
    </location>
</feature>
<dbReference type="RefSeq" id="WP_203919244.1">
    <property type="nucleotide sequence ID" value="NZ_BONZ01000036.1"/>
</dbReference>
<dbReference type="Gene3D" id="1.10.10.60">
    <property type="entry name" value="Homeodomain-like"/>
    <property type="match status" value="1"/>
</dbReference>
<dbReference type="SUPFAM" id="SSF46689">
    <property type="entry name" value="Homeodomain-like"/>
    <property type="match status" value="1"/>
</dbReference>
<reference evidence="6" key="1">
    <citation type="submission" date="2021-01" db="EMBL/GenBank/DDBJ databases">
        <title>Whole genome shotgun sequence of Rugosimonospora africana NBRC 104875.</title>
        <authorList>
            <person name="Komaki H."/>
            <person name="Tamura T."/>
        </authorList>
    </citation>
    <scope>NUCLEOTIDE SEQUENCE</scope>
    <source>
        <strain evidence="6">NBRC 104875</strain>
    </source>
</reference>
<keyword evidence="3" id="KW-0804">Transcription</keyword>